<accession>A0A2U2MY29</accession>
<dbReference type="GO" id="GO:0016747">
    <property type="term" value="F:acyltransferase activity, transferring groups other than amino-acyl groups"/>
    <property type="evidence" value="ECO:0007669"/>
    <property type="project" value="InterPro"/>
</dbReference>
<evidence type="ECO:0000313" key="3">
    <source>
        <dbReference type="Proteomes" id="UP000245474"/>
    </source>
</evidence>
<feature type="domain" description="N-acetyltransferase" evidence="1">
    <location>
        <begin position="22"/>
        <end position="159"/>
    </location>
</feature>
<dbReference type="AlphaFoldDB" id="A0A2U2MY29"/>
<dbReference type="Pfam" id="PF00583">
    <property type="entry name" value="Acetyltransf_1"/>
    <property type="match status" value="1"/>
</dbReference>
<dbReference type="PROSITE" id="PS51186">
    <property type="entry name" value="GNAT"/>
    <property type="match status" value="1"/>
</dbReference>
<comment type="caution">
    <text evidence="2">The sequence shown here is derived from an EMBL/GenBank/DDBJ whole genome shotgun (WGS) entry which is preliminary data.</text>
</comment>
<dbReference type="InterPro" id="IPR052523">
    <property type="entry name" value="Trichothecene_AcTrans"/>
</dbReference>
<name>A0A2U2MY29_9GAMM</name>
<dbReference type="InterPro" id="IPR016181">
    <property type="entry name" value="Acyl_CoA_acyltransferase"/>
</dbReference>
<dbReference type="Gene3D" id="3.40.630.30">
    <property type="match status" value="1"/>
</dbReference>
<dbReference type="EMBL" id="QFFI01000025">
    <property type="protein sequence ID" value="PWG61921.1"/>
    <property type="molecule type" value="Genomic_DNA"/>
</dbReference>
<gene>
    <name evidence="2" type="ORF">DEM34_14385</name>
</gene>
<dbReference type="OrthoDB" id="9795206at2"/>
<dbReference type="CDD" id="cd04301">
    <property type="entry name" value="NAT_SF"/>
    <property type="match status" value="1"/>
</dbReference>
<evidence type="ECO:0000259" key="1">
    <source>
        <dbReference type="PROSITE" id="PS51186"/>
    </source>
</evidence>
<dbReference type="SUPFAM" id="SSF55729">
    <property type="entry name" value="Acyl-CoA N-acyltransferases (Nat)"/>
    <property type="match status" value="1"/>
</dbReference>
<keyword evidence="3" id="KW-1185">Reference proteome</keyword>
<evidence type="ECO:0000313" key="2">
    <source>
        <dbReference type="EMBL" id="PWG61921.1"/>
    </source>
</evidence>
<keyword evidence="2" id="KW-0808">Transferase</keyword>
<dbReference type="PANTHER" id="PTHR42791:SF1">
    <property type="entry name" value="N-ACETYLTRANSFERASE DOMAIN-CONTAINING PROTEIN"/>
    <property type="match status" value="1"/>
</dbReference>
<dbReference type="Proteomes" id="UP000245474">
    <property type="component" value="Unassembled WGS sequence"/>
</dbReference>
<organism evidence="2 3">
    <name type="scientific">Sediminicurvatus halobius</name>
    <dbReference type="NCBI Taxonomy" id="2182432"/>
    <lineage>
        <taxon>Bacteria</taxon>
        <taxon>Pseudomonadati</taxon>
        <taxon>Pseudomonadota</taxon>
        <taxon>Gammaproteobacteria</taxon>
        <taxon>Chromatiales</taxon>
        <taxon>Ectothiorhodospiraceae</taxon>
        <taxon>Sediminicurvatus</taxon>
    </lineage>
</organism>
<dbReference type="InterPro" id="IPR000182">
    <property type="entry name" value="GNAT_dom"/>
</dbReference>
<dbReference type="PANTHER" id="PTHR42791">
    <property type="entry name" value="GNAT FAMILY ACETYLTRANSFERASE"/>
    <property type="match status" value="1"/>
</dbReference>
<proteinExistence type="predicted"/>
<reference evidence="2 3" key="1">
    <citation type="submission" date="2018-05" db="EMBL/GenBank/DDBJ databases">
        <title>Spiribacter halobius sp. nov., a moderately halophilic bacterium isolated from marine solar saltern.</title>
        <authorList>
            <person name="Zheng W.-S."/>
            <person name="Lu D.-C."/>
            <person name="Du Z.-J."/>
        </authorList>
    </citation>
    <scope>NUCLEOTIDE SEQUENCE [LARGE SCALE GENOMIC DNA]</scope>
    <source>
        <strain evidence="2 3">E85</strain>
    </source>
</reference>
<sequence length="159" mass="17224">MLPEPAQYLRHFPAFARALGGQALAQGTALCSPAGAALWLRPGDEPDETALVALVQDAVDEGQQPAVFALFDEMARWHPHEPHWYLPMIGVEPTSQGCGHGAALMRPVLAVCDAAGVPAYLEATSARSRRLYERLGFKPMGCIEVADCPPIVPMLRRPR</sequence>
<protein>
    <submittedName>
        <fullName evidence="2">GNAT family N-acetyltransferase</fullName>
    </submittedName>
</protein>